<evidence type="ECO:0000256" key="10">
    <source>
        <dbReference type="ARBA" id="ARBA00041355"/>
    </source>
</evidence>
<dbReference type="Proteomes" id="UP000006671">
    <property type="component" value="Unassembled WGS sequence"/>
</dbReference>
<dbReference type="PANTHER" id="PTHR10701:SF0">
    <property type="entry name" value="SMALL NUCLEAR RIBONUCLEOPROTEIN-ASSOCIATED PROTEIN B"/>
    <property type="match status" value="1"/>
</dbReference>
<proteinExistence type="inferred from homology"/>
<dbReference type="eggNOG" id="KOG3168">
    <property type="taxonomic scope" value="Eukaryota"/>
</dbReference>
<feature type="domain" description="Sm" evidence="11">
    <location>
        <begin position="1"/>
        <end position="82"/>
    </location>
</feature>
<evidence type="ECO:0000256" key="3">
    <source>
        <dbReference type="ARBA" id="ARBA00009123"/>
    </source>
</evidence>
<dbReference type="InterPro" id="IPR010920">
    <property type="entry name" value="LSM_dom_sf"/>
</dbReference>
<dbReference type="GO" id="GO:0071013">
    <property type="term" value="C:catalytic step 2 spliceosome"/>
    <property type="evidence" value="ECO:0007669"/>
    <property type="project" value="TreeGrafter"/>
</dbReference>
<gene>
    <name evidence="12" type="ORF">NAEGRDRAFT_4357</name>
</gene>
<dbReference type="GO" id="GO:0005737">
    <property type="term" value="C:cytoplasm"/>
    <property type="evidence" value="ECO:0007669"/>
    <property type="project" value="UniProtKB-SubCell"/>
</dbReference>
<dbReference type="GO" id="GO:0070990">
    <property type="term" value="F:snRNP binding"/>
    <property type="evidence" value="ECO:0007669"/>
    <property type="project" value="TreeGrafter"/>
</dbReference>
<evidence type="ECO:0000256" key="1">
    <source>
        <dbReference type="ARBA" id="ARBA00004123"/>
    </source>
</evidence>
<dbReference type="GO" id="GO:0005685">
    <property type="term" value="C:U1 snRNP"/>
    <property type="evidence" value="ECO:0007669"/>
    <property type="project" value="TreeGrafter"/>
</dbReference>
<dbReference type="GO" id="GO:0046540">
    <property type="term" value="C:U4/U6 x U5 tri-snRNP complex"/>
    <property type="evidence" value="ECO:0007669"/>
    <property type="project" value="TreeGrafter"/>
</dbReference>
<dbReference type="GeneID" id="8859116"/>
<dbReference type="RefSeq" id="XP_002678674.1">
    <property type="nucleotide sequence ID" value="XM_002678628.1"/>
</dbReference>
<keyword evidence="8" id="KW-0539">Nucleus</keyword>
<evidence type="ECO:0000256" key="9">
    <source>
        <dbReference type="ARBA" id="ARBA00023274"/>
    </source>
</evidence>
<dbReference type="FunCoup" id="D2VBL5">
    <property type="interactions" value="370"/>
</dbReference>
<dbReference type="EMBL" id="GG738861">
    <property type="protein sequence ID" value="EFC45930.1"/>
    <property type="molecule type" value="Genomic_DNA"/>
</dbReference>
<dbReference type="OrthoDB" id="2020720at2759"/>
<dbReference type="InterPro" id="IPR050914">
    <property type="entry name" value="snRNP_SmB/NAA38-like"/>
</dbReference>
<dbReference type="GO" id="GO:0000398">
    <property type="term" value="P:mRNA splicing, via spliceosome"/>
    <property type="evidence" value="ECO:0007669"/>
    <property type="project" value="TreeGrafter"/>
</dbReference>
<keyword evidence="7" id="KW-0508">mRNA splicing</keyword>
<keyword evidence="4" id="KW-0963">Cytoplasm</keyword>
<evidence type="ECO:0000313" key="12">
    <source>
        <dbReference type="EMBL" id="EFC45930.1"/>
    </source>
</evidence>
<evidence type="ECO:0000256" key="7">
    <source>
        <dbReference type="ARBA" id="ARBA00023187"/>
    </source>
</evidence>
<evidence type="ECO:0000256" key="4">
    <source>
        <dbReference type="ARBA" id="ARBA00022490"/>
    </source>
</evidence>
<evidence type="ECO:0000313" key="13">
    <source>
        <dbReference type="Proteomes" id="UP000006671"/>
    </source>
</evidence>
<dbReference type="PROSITE" id="PS52002">
    <property type="entry name" value="SM"/>
    <property type="match status" value="1"/>
</dbReference>
<keyword evidence="5" id="KW-0507">mRNA processing</keyword>
<dbReference type="Gene3D" id="2.30.30.100">
    <property type="match status" value="1"/>
</dbReference>
<dbReference type="STRING" id="5762.D2VBL5"/>
<dbReference type="InParanoid" id="D2VBL5"/>
<protein>
    <recommendedName>
        <fullName evidence="10">Sm protein B</fullName>
    </recommendedName>
</protein>
<keyword evidence="6" id="KW-0694">RNA-binding</keyword>
<name>D2VBL5_NAEGR</name>
<dbReference type="GO" id="GO:0003723">
    <property type="term" value="F:RNA binding"/>
    <property type="evidence" value="ECO:0007669"/>
    <property type="project" value="UniProtKB-KW"/>
</dbReference>
<dbReference type="OMA" id="MLHNINR"/>
<organism evidence="13">
    <name type="scientific">Naegleria gruberi</name>
    <name type="common">Amoeba</name>
    <dbReference type="NCBI Taxonomy" id="5762"/>
    <lineage>
        <taxon>Eukaryota</taxon>
        <taxon>Discoba</taxon>
        <taxon>Heterolobosea</taxon>
        <taxon>Tetramitia</taxon>
        <taxon>Eutetramitia</taxon>
        <taxon>Vahlkampfiidae</taxon>
        <taxon>Naegleria</taxon>
    </lineage>
</organism>
<dbReference type="SUPFAM" id="SSF50182">
    <property type="entry name" value="Sm-like ribonucleoproteins"/>
    <property type="match status" value="1"/>
</dbReference>
<comment type="similarity">
    <text evidence="3">Belongs to the snRNP SmB/SmN family.</text>
</comment>
<dbReference type="AlphaFoldDB" id="D2VBL5"/>
<dbReference type="Pfam" id="PF01423">
    <property type="entry name" value="LSM"/>
    <property type="match status" value="1"/>
</dbReference>
<dbReference type="GO" id="GO:0071004">
    <property type="term" value="C:U2-type prespliceosome"/>
    <property type="evidence" value="ECO:0007669"/>
    <property type="project" value="TreeGrafter"/>
</dbReference>
<dbReference type="InterPro" id="IPR047575">
    <property type="entry name" value="Sm"/>
</dbReference>
<dbReference type="InterPro" id="IPR001163">
    <property type="entry name" value="Sm_dom_euk/arc"/>
</dbReference>
<dbReference type="PANTHER" id="PTHR10701">
    <property type="entry name" value="SMALL NUCLEAR RIBONUCLEOPROTEIN-ASSOCIATED PROTEIN B AND N"/>
    <property type="match status" value="1"/>
</dbReference>
<keyword evidence="13" id="KW-1185">Reference proteome</keyword>
<evidence type="ECO:0000259" key="11">
    <source>
        <dbReference type="PROSITE" id="PS52002"/>
    </source>
</evidence>
<feature type="non-terminal residue" evidence="12">
    <location>
        <position position="1"/>
    </location>
</feature>
<dbReference type="GO" id="GO:0005686">
    <property type="term" value="C:U2 snRNP"/>
    <property type="evidence" value="ECO:0007669"/>
    <property type="project" value="TreeGrafter"/>
</dbReference>
<dbReference type="GO" id="GO:0005682">
    <property type="term" value="C:U5 snRNP"/>
    <property type="evidence" value="ECO:0007669"/>
    <property type="project" value="TreeGrafter"/>
</dbReference>
<reference evidence="12 13" key="1">
    <citation type="journal article" date="2010" name="Cell">
        <title>The genome of Naegleria gruberi illuminates early eukaryotic versatility.</title>
        <authorList>
            <person name="Fritz-Laylin L.K."/>
            <person name="Prochnik S.E."/>
            <person name="Ginger M.L."/>
            <person name="Dacks J.B."/>
            <person name="Carpenter M.L."/>
            <person name="Field M.C."/>
            <person name="Kuo A."/>
            <person name="Paredez A."/>
            <person name="Chapman J."/>
            <person name="Pham J."/>
            <person name="Shu S."/>
            <person name="Neupane R."/>
            <person name="Cipriano M."/>
            <person name="Mancuso J."/>
            <person name="Tu H."/>
            <person name="Salamov A."/>
            <person name="Lindquist E."/>
            <person name="Shapiro H."/>
            <person name="Lucas S."/>
            <person name="Grigoriev I.V."/>
            <person name="Cande W.Z."/>
            <person name="Fulton C."/>
            <person name="Rokhsar D.S."/>
            <person name="Dawson S.C."/>
        </authorList>
    </citation>
    <scope>NUCLEOTIDE SEQUENCE [LARGE SCALE GENOMIC DNA]</scope>
    <source>
        <strain evidence="12 13">NEG-M</strain>
    </source>
</reference>
<evidence type="ECO:0000256" key="5">
    <source>
        <dbReference type="ARBA" id="ARBA00022664"/>
    </source>
</evidence>
<keyword evidence="9" id="KW-0687">Ribonucleoprotein</keyword>
<feature type="non-terminal residue" evidence="12">
    <location>
        <position position="83"/>
    </location>
</feature>
<dbReference type="KEGG" id="ngr:NAEGRDRAFT_4357"/>
<sequence length="83" mass="9576">KNSKLYQFLNYRMRITLQDGRQIVGKFMAFDKFMNLVVADCEEFRKIIPKGSKGEEVEQKRSLGFLLIRGENIISIVVEGPPP</sequence>
<dbReference type="SMART" id="SM00651">
    <property type="entry name" value="Sm"/>
    <property type="match status" value="1"/>
</dbReference>
<comment type="subcellular location">
    <subcellularLocation>
        <location evidence="2">Cytoplasm</location>
    </subcellularLocation>
    <subcellularLocation>
        <location evidence="1">Nucleus</location>
    </subcellularLocation>
</comment>
<accession>D2VBL5</accession>
<dbReference type="CDD" id="cd01717">
    <property type="entry name" value="Sm_B"/>
    <property type="match status" value="1"/>
</dbReference>
<evidence type="ECO:0000256" key="2">
    <source>
        <dbReference type="ARBA" id="ARBA00004496"/>
    </source>
</evidence>
<dbReference type="VEuPathDB" id="AmoebaDB:NAEGRDRAFT_4357"/>
<dbReference type="GO" id="GO:0005687">
    <property type="term" value="C:U4 snRNP"/>
    <property type="evidence" value="ECO:0007669"/>
    <property type="project" value="TreeGrafter"/>
</dbReference>
<evidence type="ECO:0000256" key="8">
    <source>
        <dbReference type="ARBA" id="ARBA00023242"/>
    </source>
</evidence>
<evidence type="ECO:0000256" key="6">
    <source>
        <dbReference type="ARBA" id="ARBA00022884"/>
    </source>
</evidence>